<sequence length="291" mass="32569">MLRVGFHTNQQTSAPPTYDAGHTFHVMKGWWADSHTLPSWPSRQIRTPYDMHQTHKFQWLAEELPKVRHQGIVLLADTDTFVQCSPAELLERFAEMRSPLVVGAEARWWPAPDRHNNPWAGSTKLRYPNSGLAIGTPEAFVQLAHAQRTLQHFPCCPMFANYTSNVYSNYSSTLHSCMIDDQLCVQVALLRGVEYSLDTQAKLFLNVGSTSPDELVQRHSDGRWVYVPSNTTPCVLHFNGHHSAKVRMNALAPLAKKVLGTWVVRPSVPAATIDAQGANESKKIKTTNASS</sequence>
<dbReference type="CDD" id="cd22997">
    <property type="entry name" value="GT_LH"/>
    <property type="match status" value="1"/>
</dbReference>
<evidence type="ECO:0000313" key="2">
    <source>
        <dbReference type="Proteomes" id="UP001515480"/>
    </source>
</evidence>
<evidence type="ECO:0000313" key="1">
    <source>
        <dbReference type="EMBL" id="KAL1496437.1"/>
    </source>
</evidence>
<reference evidence="1 2" key="1">
    <citation type="journal article" date="2024" name="Science">
        <title>Giant polyketide synthase enzymes in the biosynthesis of giant marine polyether toxins.</title>
        <authorList>
            <person name="Fallon T.R."/>
            <person name="Shende V.V."/>
            <person name="Wierzbicki I.H."/>
            <person name="Pendleton A.L."/>
            <person name="Watervoot N.F."/>
            <person name="Auber R.P."/>
            <person name="Gonzalez D.J."/>
            <person name="Wisecaver J.H."/>
            <person name="Moore B.S."/>
        </authorList>
    </citation>
    <scope>NUCLEOTIDE SEQUENCE [LARGE SCALE GENOMIC DNA]</scope>
    <source>
        <strain evidence="1 2">12B1</strain>
    </source>
</reference>
<keyword evidence="2" id="KW-1185">Reference proteome</keyword>
<comment type="caution">
    <text evidence="1">The sequence shown here is derived from an EMBL/GenBank/DDBJ whole genome shotgun (WGS) entry which is preliminary data.</text>
</comment>
<evidence type="ECO:0008006" key="3">
    <source>
        <dbReference type="Google" id="ProtNLM"/>
    </source>
</evidence>
<organism evidence="1 2">
    <name type="scientific">Prymnesium parvum</name>
    <name type="common">Toxic golden alga</name>
    <dbReference type="NCBI Taxonomy" id="97485"/>
    <lineage>
        <taxon>Eukaryota</taxon>
        <taxon>Haptista</taxon>
        <taxon>Haptophyta</taxon>
        <taxon>Prymnesiophyceae</taxon>
        <taxon>Prymnesiales</taxon>
        <taxon>Prymnesiaceae</taxon>
        <taxon>Prymnesium</taxon>
    </lineage>
</organism>
<protein>
    <recommendedName>
        <fullName evidence="3">Nucleotide-diphospho-sugar transferase domain-containing protein</fullName>
    </recommendedName>
</protein>
<dbReference type="EMBL" id="JBGBPQ010000029">
    <property type="protein sequence ID" value="KAL1496437.1"/>
    <property type="molecule type" value="Genomic_DNA"/>
</dbReference>
<dbReference type="AlphaFoldDB" id="A0AB34IF61"/>
<accession>A0AB34IF61</accession>
<name>A0AB34IF61_PRYPA</name>
<gene>
    <name evidence="1" type="ORF">AB1Y20_016392</name>
</gene>
<dbReference type="Proteomes" id="UP001515480">
    <property type="component" value="Unassembled WGS sequence"/>
</dbReference>
<proteinExistence type="predicted"/>